<dbReference type="InterPro" id="IPR036390">
    <property type="entry name" value="WH_DNA-bd_sf"/>
</dbReference>
<dbReference type="EMBL" id="KB631669">
    <property type="protein sequence ID" value="ERL85180.1"/>
    <property type="molecule type" value="Genomic_DNA"/>
</dbReference>
<comment type="subcellular location">
    <subcellularLocation>
        <location evidence="1">Nucleus</location>
    </subcellularLocation>
</comment>
<dbReference type="PROSITE" id="PS00434">
    <property type="entry name" value="HSF_DOMAIN"/>
    <property type="match status" value="1"/>
</dbReference>
<keyword evidence="3" id="KW-0805">Transcription regulation</keyword>
<dbReference type="HOGENOM" id="CLU_025761_0_0_1"/>
<keyword evidence="5" id="KW-0804">Transcription</keyword>
<accession>N6UQR6</accession>
<dbReference type="GO" id="GO:0005634">
    <property type="term" value="C:nucleus"/>
    <property type="evidence" value="ECO:0007669"/>
    <property type="project" value="UniProtKB-SubCell"/>
</dbReference>
<protein>
    <recommendedName>
        <fullName evidence="9">HSF-type DNA-binding domain-containing protein</fullName>
    </recommendedName>
</protein>
<feature type="domain" description="HSF-type DNA-binding" evidence="9">
    <location>
        <begin position="52"/>
        <end position="76"/>
    </location>
</feature>
<organism evidence="10">
    <name type="scientific">Dendroctonus ponderosae</name>
    <name type="common">Mountain pine beetle</name>
    <dbReference type="NCBI Taxonomy" id="77166"/>
    <lineage>
        <taxon>Eukaryota</taxon>
        <taxon>Metazoa</taxon>
        <taxon>Ecdysozoa</taxon>
        <taxon>Arthropoda</taxon>
        <taxon>Hexapoda</taxon>
        <taxon>Insecta</taxon>
        <taxon>Pterygota</taxon>
        <taxon>Neoptera</taxon>
        <taxon>Endopterygota</taxon>
        <taxon>Coleoptera</taxon>
        <taxon>Polyphaga</taxon>
        <taxon>Cucujiformia</taxon>
        <taxon>Curculionidae</taxon>
        <taxon>Scolytinae</taxon>
        <taxon>Dendroctonus</taxon>
    </lineage>
</organism>
<dbReference type="InterPro" id="IPR000232">
    <property type="entry name" value="HSF_DNA-bd"/>
</dbReference>
<dbReference type="PANTHER" id="PTHR10015">
    <property type="entry name" value="HEAT SHOCK TRANSCRIPTION FACTOR"/>
    <property type="match status" value="1"/>
</dbReference>
<dbReference type="OrthoDB" id="60033at2759"/>
<evidence type="ECO:0000256" key="2">
    <source>
        <dbReference type="ARBA" id="ARBA00006403"/>
    </source>
</evidence>
<evidence type="ECO:0000313" key="12">
    <source>
        <dbReference type="Proteomes" id="UP000030742"/>
    </source>
</evidence>
<evidence type="ECO:0000256" key="7">
    <source>
        <dbReference type="RuleBase" id="RU004020"/>
    </source>
</evidence>
<feature type="non-terminal residue" evidence="10">
    <location>
        <position position="1"/>
    </location>
</feature>
<dbReference type="GO" id="GO:0043565">
    <property type="term" value="F:sequence-specific DNA binding"/>
    <property type="evidence" value="ECO:0007669"/>
    <property type="project" value="InterPro"/>
</dbReference>
<feature type="compositionally biased region" description="Polar residues" evidence="8">
    <location>
        <begin position="293"/>
        <end position="302"/>
    </location>
</feature>
<dbReference type="Pfam" id="PF00447">
    <property type="entry name" value="HSF_DNA-bind"/>
    <property type="match status" value="1"/>
</dbReference>
<dbReference type="EMBL" id="KB740193">
    <property type="protein sequence ID" value="ENN81067.1"/>
    <property type="molecule type" value="Genomic_DNA"/>
</dbReference>
<keyword evidence="4" id="KW-0238">DNA-binding</keyword>
<dbReference type="Proteomes" id="UP000030742">
    <property type="component" value="Unassembled WGS sequence"/>
</dbReference>
<dbReference type="GO" id="GO:0003700">
    <property type="term" value="F:DNA-binding transcription factor activity"/>
    <property type="evidence" value="ECO:0007669"/>
    <property type="project" value="InterPro"/>
</dbReference>
<dbReference type="FunFam" id="1.10.10.10:FF:000027">
    <property type="entry name" value="Heat shock transcription factor 1"/>
    <property type="match status" value="1"/>
</dbReference>
<evidence type="ECO:0000256" key="1">
    <source>
        <dbReference type="ARBA" id="ARBA00004123"/>
    </source>
</evidence>
<evidence type="ECO:0000259" key="9">
    <source>
        <dbReference type="PROSITE" id="PS00434"/>
    </source>
</evidence>
<dbReference type="AlphaFoldDB" id="N6UQR6"/>
<evidence type="ECO:0000313" key="11">
    <source>
        <dbReference type="EMBL" id="ERL85180.1"/>
    </source>
</evidence>
<dbReference type="PANTHER" id="PTHR10015:SF427">
    <property type="entry name" value="HEAT SHOCK FACTOR PROTEIN"/>
    <property type="match status" value="1"/>
</dbReference>
<dbReference type="SUPFAM" id="SSF46785">
    <property type="entry name" value="Winged helix' DNA-binding domain"/>
    <property type="match status" value="1"/>
</dbReference>
<proteinExistence type="inferred from homology"/>
<feature type="region of interest" description="Disordered" evidence="8">
    <location>
        <begin position="270"/>
        <end position="302"/>
    </location>
</feature>
<feature type="compositionally biased region" description="Polar residues" evidence="8">
    <location>
        <begin position="275"/>
        <end position="285"/>
    </location>
</feature>
<dbReference type="SMART" id="SM00415">
    <property type="entry name" value="HSF"/>
    <property type="match status" value="1"/>
</dbReference>
<gene>
    <name evidence="11" type="ORF">D910_02602</name>
    <name evidence="10" type="ORF">YQE_02436</name>
</gene>
<name>N6UQR6_DENPD</name>
<dbReference type="InterPro" id="IPR036388">
    <property type="entry name" value="WH-like_DNA-bd_sf"/>
</dbReference>
<dbReference type="STRING" id="77166.N6UQR6"/>
<evidence type="ECO:0000256" key="4">
    <source>
        <dbReference type="ARBA" id="ARBA00023125"/>
    </source>
</evidence>
<evidence type="ECO:0000256" key="6">
    <source>
        <dbReference type="ARBA" id="ARBA00023242"/>
    </source>
</evidence>
<sequence length="536" mass="60025">MYPFQENGNISAFLGKLWKMVNDSSTDHIISWNETGNSFIIHNQAQFWYEMLPVYYKHNNMSSFVRQLNMYGFHKITSLENASLSSAQKSDSQSIQFYHPYFQKDEPEKLKEIKRKVAKPNEGQQPIIIPDYLKKALTDVKQLRGRQSSVDSQLSAMKQENAVLWRELAILRQKHIKQQQIVNKVASESLIQFLVTLVQPSPQSRMGVGVKRRMPLMLHEHSLKKTRGSKKNGLQNIDPGPTIHELDSDTDLFPEQLLDEASSSIEEIPLIDSPITPSSQGTNEGLSAKPVSSPASSNQSDVATSWQQNESALWDESDFAALDDEVTENEELINSLQKNRESEKVFLNPNSRDALIGNLLNTETYNAIAGKPAASSNNQVGDPVDEANMKVAKKESNVNINTELVDIYSIQHINTVAHVSTRSTNAFRTDLDLHVDSTQTELDQLKDILNGCSTFDPSTLLGLFSENESQYGIKNTILDKENPAEEEEDFPDLIDVRELNNEVSNPEPDAILSASNSGLNTPIIVKNAPIFPNKGE</sequence>
<evidence type="ECO:0000256" key="3">
    <source>
        <dbReference type="ARBA" id="ARBA00023015"/>
    </source>
</evidence>
<evidence type="ECO:0000256" key="8">
    <source>
        <dbReference type="SAM" id="MobiDB-lite"/>
    </source>
</evidence>
<comment type="similarity">
    <text evidence="2 7">Belongs to the HSF family.</text>
</comment>
<dbReference type="Gene3D" id="1.10.10.10">
    <property type="entry name" value="Winged helix-like DNA-binding domain superfamily/Winged helix DNA-binding domain"/>
    <property type="match status" value="1"/>
</dbReference>
<evidence type="ECO:0000313" key="10">
    <source>
        <dbReference type="EMBL" id="ENN81067.1"/>
    </source>
</evidence>
<dbReference type="PRINTS" id="PR00056">
    <property type="entry name" value="HSFDOMAIN"/>
</dbReference>
<evidence type="ECO:0000256" key="5">
    <source>
        <dbReference type="ARBA" id="ARBA00023163"/>
    </source>
</evidence>
<keyword evidence="6" id="KW-0539">Nucleus</keyword>
<reference evidence="10 12" key="1">
    <citation type="journal article" date="2013" name="Genome Biol.">
        <title>Draft genome of the mountain pine beetle, Dendroctonus ponderosae Hopkins, a major forest pest.</title>
        <authorList>
            <person name="Keeling C.I."/>
            <person name="Yuen M.M."/>
            <person name="Liao N.Y."/>
            <person name="Docking T.R."/>
            <person name="Chan S.K."/>
            <person name="Taylor G.A."/>
            <person name="Palmquist D.L."/>
            <person name="Jackman S.D."/>
            <person name="Nguyen A."/>
            <person name="Li M."/>
            <person name="Henderson H."/>
            <person name="Janes J.K."/>
            <person name="Zhao Y."/>
            <person name="Pandoh P."/>
            <person name="Moore R."/>
            <person name="Sperling F.A."/>
            <person name="Huber D.P."/>
            <person name="Birol I."/>
            <person name="Jones S.J."/>
            <person name="Bohlmann J."/>
        </authorList>
    </citation>
    <scope>NUCLEOTIDE SEQUENCE</scope>
</reference>
<dbReference type="OMA" id="INTVAHV"/>